<dbReference type="PANTHER" id="PTHR42795:SF1">
    <property type="entry name" value="ALANINE DEHYDROGENASE"/>
    <property type="match status" value="1"/>
</dbReference>
<dbReference type="KEGG" id="ceu:A7L45_05475"/>
<dbReference type="RefSeq" id="WP_071611847.1">
    <property type="nucleotide sequence ID" value="NZ_CP015756.1"/>
</dbReference>
<evidence type="ECO:0000313" key="3">
    <source>
        <dbReference type="EMBL" id="APC39554.1"/>
    </source>
</evidence>
<evidence type="ECO:0000313" key="4">
    <source>
        <dbReference type="Proteomes" id="UP000182569"/>
    </source>
</evidence>
<gene>
    <name evidence="3" type="ORF">A7L45_05475</name>
</gene>
<accession>A0A1J0GDX3</accession>
<dbReference type="GO" id="GO:0005886">
    <property type="term" value="C:plasma membrane"/>
    <property type="evidence" value="ECO:0007669"/>
    <property type="project" value="TreeGrafter"/>
</dbReference>
<dbReference type="InterPro" id="IPR007886">
    <property type="entry name" value="AlaDH/PNT_N"/>
</dbReference>
<feature type="domain" description="Alanine dehydrogenase/pyridine nucleotide transhydrogenase N-terminal" evidence="2">
    <location>
        <begin position="5"/>
        <end position="122"/>
    </location>
</feature>
<name>A0A1J0GDX3_9CLOT</name>
<dbReference type="PANTHER" id="PTHR42795">
    <property type="entry name" value="ALANINE DEHYDROGENASE"/>
    <property type="match status" value="1"/>
</dbReference>
<evidence type="ECO:0000259" key="2">
    <source>
        <dbReference type="SMART" id="SM01003"/>
    </source>
</evidence>
<dbReference type="Proteomes" id="UP000182569">
    <property type="component" value="Chromosome"/>
</dbReference>
<organism evidence="3 4">
    <name type="scientific">Clostridium estertheticum subsp. estertheticum</name>
    <dbReference type="NCBI Taxonomy" id="1552"/>
    <lineage>
        <taxon>Bacteria</taxon>
        <taxon>Bacillati</taxon>
        <taxon>Bacillota</taxon>
        <taxon>Clostridia</taxon>
        <taxon>Eubacteriales</taxon>
        <taxon>Clostridiaceae</taxon>
        <taxon>Clostridium</taxon>
    </lineage>
</organism>
<dbReference type="InterPro" id="IPR007698">
    <property type="entry name" value="AlaDH/PNT_NAD(H)-bd"/>
</dbReference>
<protein>
    <submittedName>
        <fullName evidence="3">Alanine dehydrogenase</fullName>
    </submittedName>
</protein>
<dbReference type="GO" id="GO:0000286">
    <property type="term" value="F:alanine dehydrogenase activity"/>
    <property type="evidence" value="ECO:0007669"/>
    <property type="project" value="TreeGrafter"/>
</dbReference>
<dbReference type="EMBL" id="CP015756">
    <property type="protein sequence ID" value="APC39554.1"/>
    <property type="molecule type" value="Genomic_DNA"/>
</dbReference>
<proteinExistence type="predicted"/>
<sequence>MKTISFPRMHKEKNEKRDFLPSLIGILKKENVQVFLEEGYGLALGYTNEDYLKENKTIQFVSNKECYEKDIVVVLRSPEFKQIDYMREGSILLSMLHYPTRATRVEKLKERGIFAVSMDSIRNDFLERIVVDYEGTSGNGINVAFTELAKSYKSENICAKKPIIVSIMGMGRVGLTAAKMAGKYGNNKESEAILKEKSKGVLVNMLPRNITDDKKQMIKILAKTDILVDATTRNDATKYIVTNELIGYLKDHSIILDLTSDPYLTDVFPFQVKAVEGIPHGTLDKIVMYPNDIEYSDVPKCIEVINQRTVVSCNAWPGVKPKGNMDLYGKQLIYIIQNLIGYSSSDFNLNNNDYFNRAIYRGTIECFEESLNGYENEVSEIVM</sequence>
<dbReference type="Pfam" id="PF01262">
    <property type="entry name" value="AlaDh_PNT_C"/>
    <property type="match status" value="1"/>
</dbReference>
<dbReference type="Gene3D" id="3.40.50.720">
    <property type="entry name" value="NAD(P)-binding Rossmann-like Domain"/>
    <property type="match status" value="2"/>
</dbReference>
<keyword evidence="4" id="KW-1185">Reference proteome</keyword>
<dbReference type="SUPFAM" id="SSF52283">
    <property type="entry name" value="Formate/glycerate dehydrogenase catalytic domain-like"/>
    <property type="match status" value="1"/>
</dbReference>
<dbReference type="OrthoDB" id="1881226at2"/>
<dbReference type="AlphaFoldDB" id="A0A1J0GDX3"/>
<evidence type="ECO:0000256" key="1">
    <source>
        <dbReference type="ARBA" id="ARBA00023002"/>
    </source>
</evidence>
<dbReference type="GO" id="GO:0006524">
    <property type="term" value="P:alanine catabolic process"/>
    <property type="evidence" value="ECO:0007669"/>
    <property type="project" value="TreeGrafter"/>
</dbReference>
<dbReference type="SMART" id="SM01003">
    <property type="entry name" value="AlaDh_PNT_N"/>
    <property type="match status" value="1"/>
</dbReference>
<dbReference type="Pfam" id="PF05222">
    <property type="entry name" value="AlaDh_PNT_N"/>
    <property type="match status" value="1"/>
</dbReference>
<reference evidence="4" key="1">
    <citation type="journal article" date="2016" name="Front. Microbiol.">
        <title>Complete Genome Sequence of Clostridium estertheticum DSM 8809, a Microbe Identified in Spoiled Vacuum Packed Beef.</title>
        <authorList>
            <person name="Yu Z."/>
            <person name="Gunn L."/>
            <person name="Brennan E."/>
            <person name="Reid R."/>
            <person name="Wall P.G."/>
            <person name="Gaora O.P."/>
            <person name="Hurley D."/>
            <person name="Bolton D."/>
            <person name="Fanning S."/>
        </authorList>
    </citation>
    <scope>NUCLEOTIDE SEQUENCE [LARGE SCALE GENOMIC DNA]</scope>
    <source>
        <strain evidence="4">DSM 8809</strain>
    </source>
</reference>
<dbReference type="InterPro" id="IPR036291">
    <property type="entry name" value="NAD(P)-bd_dom_sf"/>
</dbReference>
<dbReference type="SUPFAM" id="SSF51735">
    <property type="entry name" value="NAD(P)-binding Rossmann-fold domains"/>
    <property type="match status" value="1"/>
</dbReference>
<keyword evidence="1" id="KW-0560">Oxidoreductase</keyword>
<dbReference type="STRING" id="1552.A7L45_05475"/>